<dbReference type="PROSITE" id="PS50045">
    <property type="entry name" value="SIGMA54_INTERACT_4"/>
    <property type="match status" value="1"/>
</dbReference>
<dbReference type="SUPFAM" id="SSF46689">
    <property type="entry name" value="Homeodomain-like"/>
    <property type="match status" value="1"/>
</dbReference>
<dbReference type="EMBL" id="UWPJ01000016">
    <property type="protein sequence ID" value="VCU69849.1"/>
    <property type="molecule type" value="Genomic_DNA"/>
</dbReference>
<dbReference type="RefSeq" id="WP_124079362.1">
    <property type="nucleotide sequence ID" value="NZ_UWPJ01000016.1"/>
</dbReference>
<dbReference type="InterPro" id="IPR025662">
    <property type="entry name" value="Sigma_54_int_dom_ATP-bd_1"/>
</dbReference>
<dbReference type="InterPro" id="IPR025943">
    <property type="entry name" value="Sigma_54_int_dom_ATP-bd_2"/>
</dbReference>
<accession>A0A3P4B0M9</accession>
<protein>
    <submittedName>
        <fullName evidence="8">Nitrogen assimilation regulatory protein</fullName>
    </submittedName>
</protein>
<evidence type="ECO:0000256" key="3">
    <source>
        <dbReference type="ARBA" id="ARBA00023015"/>
    </source>
</evidence>
<keyword evidence="9" id="KW-1185">Reference proteome</keyword>
<dbReference type="SUPFAM" id="SSF52540">
    <property type="entry name" value="P-loop containing nucleoside triphosphate hydrolases"/>
    <property type="match status" value="1"/>
</dbReference>
<feature type="region of interest" description="Disordered" evidence="6">
    <location>
        <begin position="1"/>
        <end position="25"/>
    </location>
</feature>
<keyword evidence="2" id="KW-0067">ATP-binding</keyword>
<dbReference type="Gene3D" id="1.10.10.60">
    <property type="entry name" value="Homeodomain-like"/>
    <property type="match status" value="1"/>
</dbReference>
<dbReference type="CDD" id="cd00009">
    <property type="entry name" value="AAA"/>
    <property type="match status" value="1"/>
</dbReference>
<dbReference type="PROSITE" id="PS00675">
    <property type="entry name" value="SIGMA54_INTERACT_1"/>
    <property type="match status" value="1"/>
</dbReference>
<dbReference type="GO" id="GO:0043565">
    <property type="term" value="F:sequence-specific DNA binding"/>
    <property type="evidence" value="ECO:0007669"/>
    <property type="project" value="InterPro"/>
</dbReference>
<evidence type="ECO:0000256" key="6">
    <source>
        <dbReference type="SAM" id="MobiDB-lite"/>
    </source>
</evidence>
<dbReference type="Gene3D" id="3.40.50.300">
    <property type="entry name" value="P-loop containing nucleotide triphosphate hydrolases"/>
    <property type="match status" value="1"/>
</dbReference>
<keyword evidence="5" id="KW-0804">Transcription</keyword>
<dbReference type="Gene3D" id="1.10.8.60">
    <property type="match status" value="1"/>
</dbReference>
<dbReference type="InterPro" id="IPR003593">
    <property type="entry name" value="AAA+_ATPase"/>
</dbReference>
<dbReference type="PRINTS" id="PR01590">
    <property type="entry name" value="HTHFIS"/>
</dbReference>
<dbReference type="AlphaFoldDB" id="A0A3P4B0M9"/>
<evidence type="ECO:0000259" key="7">
    <source>
        <dbReference type="PROSITE" id="PS50045"/>
    </source>
</evidence>
<dbReference type="InterPro" id="IPR058031">
    <property type="entry name" value="AAA_lid_NorR"/>
</dbReference>
<sequence>MRKPQATPLEHAERAKRAAGSHAQSGALEHYGSLYGASGPMRELYQQIGRVSPTTLTVLVIGESGTGKELVARTLHDQSARRSGPFIPVNCGAIPATLIEGELFGHERGSFTGAVQQHAGYFERAAGGTIFLDEITEMAPDMQIKLLRVLETGTFHRVGGTEQLNTDVRVIAATNRDPQIAVEEGRFREDLLYRLAVFPLRVPPLRERPDDIDLLAHRFLDQLNGTEKAQKRFAKGTLENLRQHRWPGNVRELKNAIHRAFILADREVSVQSPEPAPQSTQVVRRDDCLEMAVGIALHDAQRELILATLAHFGGDKRQAANTLGISLKTLYNRLDSYRDATAPTSSAPAAATRTP</sequence>
<gene>
    <name evidence="8" type="primary">ntrC</name>
    <name evidence="8" type="ORF">PIGHUM_01914</name>
</gene>
<dbReference type="InterPro" id="IPR009057">
    <property type="entry name" value="Homeodomain-like_sf"/>
</dbReference>
<dbReference type="GO" id="GO:0005524">
    <property type="term" value="F:ATP binding"/>
    <property type="evidence" value="ECO:0007669"/>
    <property type="project" value="UniProtKB-KW"/>
</dbReference>
<feature type="domain" description="Sigma-54 factor interaction" evidence="7">
    <location>
        <begin position="34"/>
        <end position="262"/>
    </location>
</feature>
<dbReference type="PANTHER" id="PTHR32071:SF117">
    <property type="entry name" value="PTS-DEPENDENT DIHYDROXYACETONE KINASE OPERON REGULATORY PROTEIN-RELATED"/>
    <property type="match status" value="1"/>
</dbReference>
<reference evidence="8 9" key="1">
    <citation type="submission" date="2018-10" db="EMBL/GenBank/DDBJ databases">
        <authorList>
            <person name="Criscuolo A."/>
        </authorList>
    </citation>
    <scope>NUCLEOTIDE SEQUENCE [LARGE SCALE GENOMIC DNA]</scope>
    <source>
        <strain evidence="8">DnA1</strain>
    </source>
</reference>
<dbReference type="PANTHER" id="PTHR32071">
    <property type="entry name" value="TRANSCRIPTIONAL REGULATORY PROTEIN"/>
    <property type="match status" value="1"/>
</dbReference>
<dbReference type="InterPro" id="IPR025944">
    <property type="entry name" value="Sigma_54_int_dom_CS"/>
</dbReference>
<dbReference type="SMART" id="SM00382">
    <property type="entry name" value="AAA"/>
    <property type="match status" value="1"/>
</dbReference>
<evidence type="ECO:0000256" key="2">
    <source>
        <dbReference type="ARBA" id="ARBA00022840"/>
    </source>
</evidence>
<dbReference type="InterPro" id="IPR002197">
    <property type="entry name" value="HTH_Fis"/>
</dbReference>
<evidence type="ECO:0000313" key="9">
    <source>
        <dbReference type="Proteomes" id="UP000277294"/>
    </source>
</evidence>
<dbReference type="Pfam" id="PF25601">
    <property type="entry name" value="AAA_lid_14"/>
    <property type="match status" value="1"/>
</dbReference>
<keyword evidence="3" id="KW-0805">Transcription regulation</keyword>
<dbReference type="FunFam" id="3.40.50.300:FF:000006">
    <property type="entry name" value="DNA-binding transcriptional regulator NtrC"/>
    <property type="match status" value="1"/>
</dbReference>
<keyword evidence="1" id="KW-0547">Nucleotide-binding</keyword>
<dbReference type="PROSITE" id="PS00676">
    <property type="entry name" value="SIGMA54_INTERACT_2"/>
    <property type="match status" value="1"/>
</dbReference>
<dbReference type="PROSITE" id="PS00688">
    <property type="entry name" value="SIGMA54_INTERACT_3"/>
    <property type="match status" value="1"/>
</dbReference>
<keyword evidence="4" id="KW-0238">DNA-binding</keyword>
<dbReference type="GO" id="GO:0006355">
    <property type="term" value="P:regulation of DNA-templated transcription"/>
    <property type="evidence" value="ECO:0007669"/>
    <property type="project" value="InterPro"/>
</dbReference>
<evidence type="ECO:0000256" key="5">
    <source>
        <dbReference type="ARBA" id="ARBA00023163"/>
    </source>
</evidence>
<dbReference type="Proteomes" id="UP000277294">
    <property type="component" value="Unassembled WGS sequence"/>
</dbReference>
<dbReference type="Pfam" id="PF00158">
    <property type="entry name" value="Sigma54_activat"/>
    <property type="match status" value="1"/>
</dbReference>
<proteinExistence type="predicted"/>
<dbReference type="Pfam" id="PF02954">
    <property type="entry name" value="HTH_8"/>
    <property type="match status" value="1"/>
</dbReference>
<evidence type="ECO:0000256" key="4">
    <source>
        <dbReference type="ARBA" id="ARBA00023125"/>
    </source>
</evidence>
<dbReference type="InterPro" id="IPR027417">
    <property type="entry name" value="P-loop_NTPase"/>
</dbReference>
<evidence type="ECO:0000256" key="1">
    <source>
        <dbReference type="ARBA" id="ARBA00022741"/>
    </source>
</evidence>
<organism evidence="8 9">
    <name type="scientific">Pigmentiphaga humi</name>
    <dbReference type="NCBI Taxonomy" id="2478468"/>
    <lineage>
        <taxon>Bacteria</taxon>
        <taxon>Pseudomonadati</taxon>
        <taxon>Pseudomonadota</taxon>
        <taxon>Betaproteobacteria</taxon>
        <taxon>Burkholderiales</taxon>
        <taxon>Alcaligenaceae</taxon>
        <taxon>Pigmentiphaga</taxon>
    </lineage>
</organism>
<dbReference type="InterPro" id="IPR002078">
    <property type="entry name" value="Sigma_54_int"/>
</dbReference>
<name>A0A3P4B0M9_9BURK</name>
<dbReference type="OrthoDB" id="9761705at2"/>
<evidence type="ECO:0000313" key="8">
    <source>
        <dbReference type="EMBL" id="VCU69849.1"/>
    </source>
</evidence>